<proteinExistence type="inferred from homology"/>
<dbReference type="GO" id="GO:0030435">
    <property type="term" value="P:sporulation resulting in formation of a cellular spore"/>
    <property type="evidence" value="ECO:0007669"/>
    <property type="project" value="UniProtKB-KW"/>
</dbReference>
<keyword evidence="4" id="KW-0749">Sporulation</keyword>
<evidence type="ECO:0000256" key="2">
    <source>
        <dbReference type="ARBA" id="ARBA00009323"/>
    </source>
</evidence>
<evidence type="ECO:0000256" key="6">
    <source>
        <dbReference type="ARBA" id="ARBA00023306"/>
    </source>
</evidence>
<keyword evidence="3" id="KW-0132">Cell division</keyword>
<comment type="caution">
    <text evidence="7">The sequence shown here is derived from an EMBL/GenBank/DDBJ whole genome shotgun (WGS) entry which is preliminary data.</text>
</comment>
<evidence type="ECO:0000313" key="8">
    <source>
        <dbReference type="Proteomes" id="UP000646244"/>
    </source>
</evidence>
<dbReference type="Gene3D" id="2.30.31.20">
    <property type="entry name" value="Sporulation-specific cell division protein SsgB"/>
    <property type="match status" value="1"/>
</dbReference>
<keyword evidence="5" id="KW-0717">Septation</keyword>
<dbReference type="InterPro" id="IPR038658">
    <property type="entry name" value="SsgB_sf"/>
</dbReference>
<evidence type="ECO:0000256" key="3">
    <source>
        <dbReference type="ARBA" id="ARBA00022618"/>
    </source>
</evidence>
<keyword evidence="6" id="KW-0131">Cell cycle</keyword>
<dbReference type="EMBL" id="BMVB01000020">
    <property type="protein sequence ID" value="GHC65317.1"/>
    <property type="molecule type" value="Genomic_DNA"/>
</dbReference>
<comment type="subcellular location">
    <subcellularLocation>
        <location evidence="1">Cell septum</location>
    </subcellularLocation>
</comment>
<gene>
    <name evidence="7" type="ORF">GCM10010507_48640</name>
</gene>
<dbReference type="GO" id="GO:0030428">
    <property type="term" value="C:cell septum"/>
    <property type="evidence" value="ECO:0007669"/>
    <property type="project" value="UniProtKB-SubCell"/>
</dbReference>
<dbReference type="AlphaFoldDB" id="A0A918TW25"/>
<reference evidence="7" key="2">
    <citation type="submission" date="2020-09" db="EMBL/GenBank/DDBJ databases">
        <authorList>
            <person name="Sun Q."/>
            <person name="Ohkuma M."/>
        </authorList>
    </citation>
    <scope>NUCLEOTIDE SEQUENCE</scope>
    <source>
        <strain evidence="7">JCM 4633</strain>
    </source>
</reference>
<name>A0A918TW25_STRCJ</name>
<organism evidence="7 8">
    <name type="scientific">Streptomyces cinnamoneus</name>
    <name type="common">Streptoverticillium cinnamoneum</name>
    <dbReference type="NCBI Taxonomy" id="53446"/>
    <lineage>
        <taxon>Bacteria</taxon>
        <taxon>Bacillati</taxon>
        <taxon>Actinomycetota</taxon>
        <taxon>Actinomycetes</taxon>
        <taxon>Kitasatosporales</taxon>
        <taxon>Streptomycetaceae</taxon>
        <taxon>Streptomyces</taxon>
        <taxon>Streptomyces cinnamoneus group</taxon>
    </lineage>
</organism>
<dbReference type="RefSeq" id="WP_190112006.1">
    <property type="nucleotide sequence ID" value="NZ_BMVB01000020.1"/>
</dbReference>
<evidence type="ECO:0000256" key="4">
    <source>
        <dbReference type="ARBA" id="ARBA00022969"/>
    </source>
</evidence>
<evidence type="ECO:0000256" key="1">
    <source>
        <dbReference type="ARBA" id="ARBA00004431"/>
    </source>
</evidence>
<protein>
    <submittedName>
        <fullName evidence="7">Sporulation protein SsgA</fullName>
    </submittedName>
</protein>
<dbReference type="GO" id="GO:0000917">
    <property type="term" value="P:division septum assembly"/>
    <property type="evidence" value="ECO:0007669"/>
    <property type="project" value="UniProtKB-KW"/>
</dbReference>
<comment type="similarity">
    <text evidence="2">Belongs to the SsgA family.</text>
</comment>
<dbReference type="Pfam" id="PF04686">
    <property type="entry name" value="SsgA"/>
    <property type="match status" value="1"/>
</dbReference>
<dbReference type="InterPro" id="IPR006776">
    <property type="entry name" value="SsgB"/>
</dbReference>
<evidence type="ECO:0000313" key="7">
    <source>
        <dbReference type="EMBL" id="GHC65317.1"/>
    </source>
</evidence>
<evidence type="ECO:0000256" key="5">
    <source>
        <dbReference type="ARBA" id="ARBA00023210"/>
    </source>
</evidence>
<dbReference type="Proteomes" id="UP000646244">
    <property type="component" value="Unassembled WGS sequence"/>
</dbReference>
<accession>A0A918TW25</accession>
<reference evidence="7" key="1">
    <citation type="journal article" date="2014" name="Int. J. Syst. Evol. Microbiol.">
        <title>Complete genome sequence of Corynebacterium casei LMG S-19264T (=DSM 44701T), isolated from a smear-ripened cheese.</title>
        <authorList>
            <consortium name="US DOE Joint Genome Institute (JGI-PGF)"/>
            <person name="Walter F."/>
            <person name="Albersmeier A."/>
            <person name="Kalinowski J."/>
            <person name="Ruckert C."/>
        </authorList>
    </citation>
    <scope>NUCLEOTIDE SEQUENCE</scope>
    <source>
        <strain evidence="7">JCM 4633</strain>
    </source>
</reference>
<sequence>MHTVVERDLKVDMVLSPERSIPVAARLSYRTVDPYAVHFTFHIASEKPVTWTFARELLMAGIFRASGVGDVQVFPGTDRKQAVLCVALSSPEGQALLEAPARAVTAWLDRTLQVVAPGEERGWLALDEGLRELLASGA</sequence>